<evidence type="ECO:0000313" key="9">
    <source>
        <dbReference type="Proteomes" id="UP001549313"/>
    </source>
</evidence>
<dbReference type="CDD" id="cd01171">
    <property type="entry name" value="YXKO-related"/>
    <property type="match status" value="1"/>
</dbReference>
<dbReference type="InterPro" id="IPR000631">
    <property type="entry name" value="CARKD"/>
</dbReference>
<comment type="function">
    <text evidence="6">Catalyzes the dehydration of the S-form of NAD(P)HX at the expense of ADP, which is converted to AMP. Together with NAD(P)HX epimerase, which catalyzes the epimerization of the S- and R-forms, the enzyme allows the repair of both epimers of NAD(P)HX, a damaged form of NAD(P)H that is a result of enzymatic or heat-dependent hydration.</text>
</comment>
<accession>A0ABV2RF21</accession>
<name>A0ABV2RF21_9CAUL</name>
<proteinExistence type="inferred from homology"/>
<dbReference type="InterPro" id="IPR029056">
    <property type="entry name" value="Ribokinase-like"/>
</dbReference>
<dbReference type="NCBIfam" id="TIGR00196">
    <property type="entry name" value="yjeF_cterm"/>
    <property type="match status" value="1"/>
</dbReference>
<keyword evidence="2 6" id="KW-0067">ATP-binding</keyword>
<dbReference type="Pfam" id="PF01256">
    <property type="entry name" value="Carb_kinase"/>
    <property type="match status" value="1"/>
</dbReference>
<feature type="domain" description="YjeF C-terminal" evidence="7">
    <location>
        <begin position="6"/>
        <end position="271"/>
    </location>
</feature>
<evidence type="ECO:0000256" key="6">
    <source>
        <dbReference type="HAMAP-Rule" id="MF_01965"/>
    </source>
</evidence>
<dbReference type="EMBL" id="JBEPTF010000003">
    <property type="protein sequence ID" value="MET4684598.1"/>
    <property type="molecule type" value="Genomic_DNA"/>
</dbReference>
<keyword evidence="9" id="KW-1185">Reference proteome</keyword>
<feature type="binding site" evidence="6">
    <location>
        <position position="41"/>
    </location>
    <ligand>
        <name>(6S)-NADPHX</name>
        <dbReference type="ChEBI" id="CHEBI:64076"/>
    </ligand>
</feature>
<organism evidence="8 9">
    <name type="scientific">Brevundimonas faecalis</name>
    <dbReference type="NCBI Taxonomy" id="947378"/>
    <lineage>
        <taxon>Bacteria</taxon>
        <taxon>Pseudomonadati</taxon>
        <taxon>Pseudomonadota</taxon>
        <taxon>Alphaproteobacteria</taxon>
        <taxon>Caulobacterales</taxon>
        <taxon>Caulobacteraceae</taxon>
        <taxon>Brevundimonas</taxon>
    </lineage>
</organism>
<feature type="binding site" evidence="6">
    <location>
        <position position="153"/>
    </location>
    <ligand>
        <name>(6S)-NADPHX</name>
        <dbReference type="ChEBI" id="CHEBI:64076"/>
    </ligand>
</feature>
<comment type="cofactor">
    <cofactor evidence="6">
        <name>Mg(2+)</name>
        <dbReference type="ChEBI" id="CHEBI:18420"/>
    </cofactor>
</comment>
<evidence type="ECO:0000256" key="2">
    <source>
        <dbReference type="ARBA" id="ARBA00022840"/>
    </source>
</evidence>
<gene>
    <name evidence="6" type="primary">nnrD</name>
    <name evidence="8" type="ORF">ABIE19_002535</name>
</gene>
<comment type="catalytic activity">
    <reaction evidence="6">
        <text>(6S)-NADHX + ADP = AMP + phosphate + NADH + H(+)</text>
        <dbReference type="Rhea" id="RHEA:32223"/>
        <dbReference type="ChEBI" id="CHEBI:15378"/>
        <dbReference type="ChEBI" id="CHEBI:43474"/>
        <dbReference type="ChEBI" id="CHEBI:57945"/>
        <dbReference type="ChEBI" id="CHEBI:64074"/>
        <dbReference type="ChEBI" id="CHEBI:456215"/>
        <dbReference type="ChEBI" id="CHEBI:456216"/>
        <dbReference type="EC" id="4.2.1.136"/>
    </reaction>
</comment>
<evidence type="ECO:0000313" key="8">
    <source>
        <dbReference type="EMBL" id="MET4684598.1"/>
    </source>
</evidence>
<dbReference type="GO" id="GO:0052856">
    <property type="term" value="F:NAD(P)HX epimerase activity"/>
    <property type="evidence" value="ECO:0007669"/>
    <property type="project" value="UniProtKB-EC"/>
</dbReference>
<comment type="similarity">
    <text evidence="6">Belongs to the NnrD/CARKD family.</text>
</comment>
<dbReference type="PROSITE" id="PS51383">
    <property type="entry name" value="YJEF_C_3"/>
    <property type="match status" value="1"/>
</dbReference>
<reference evidence="8 9" key="1">
    <citation type="submission" date="2024-06" db="EMBL/GenBank/DDBJ databases">
        <title>Sorghum-associated microbial communities from plants grown in Nebraska, USA.</title>
        <authorList>
            <person name="Schachtman D."/>
        </authorList>
    </citation>
    <scope>NUCLEOTIDE SEQUENCE [LARGE SCALE GENOMIC DNA]</scope>
    <source>
        <strain evidence="8 9">2814</strain>
    </source>
</reference>
<keyword evidence="5 6" id="KW-0456">Lyase</keyword>
<keyword evidence="8" id="KW-0413">Isomerase</keyword>
<protein>
    <recommendedName>
        <fullName evidence="6">ADP-dependent (S)-NAD(P)H-hydrate dehydratase</fullName>
        <ecNumber evidence="6">4.2.1.136</ecNumber>
    </recommendedName>
    <alternativeName>
        <fullName evidence="6">ADP-dependent NAD(P)HX dehydratase</fullName>
    </alternativeName>
</protein>
<dbReference type="PROSITE" id="PS01050">
    <property type="entry name" value="YJEF_C_2"/>
    <property type="match status" value="1"/>
</dbReference>
<feature type="binding site" evidence="6">
    <location>
        <position position="216"/>
    </location>
    <ligand>
        <name>AMP</name>
        <dbReference type="ChEBI" id="CHEBI:456215"/>
    </ligand>
</feature>
<dbReference type="Gene3D" id="3.40.1190.20">
    <property type="match status" value="1"/>
</dbReference>
<dbReference type="HAMAP" id="MF_01965">
    <property type="entry name" value="NADHX_dehydratase"/>
    <property type="match status" value="1"/>
</dbReference>
<evidence type="ECO:0000256" key="4">
    <source>
        <dbReference type="ARBA" id="ARBA00023027"/>
    </source>
</evidence>
<dbReference type="InterPro" id="IPR017953">
    <property type="entry name" value="Carbohydrate_kinase_pred_CS"/>
</dbReference>
<comment type="caution">
    <text evidence="6">Lacks conserved residue(s) required for the propagation of feature annotation.</text>
</comment>
<sequence length="274" mass="27886">MTPVNDSSNWLQSLPRPGAEAHKHVRGRLGVVSGGPLSTGAARLSARAGLRIGAGLVKVFCPPDAVGVLAPALEAVMLASFSSADQLASLAQPMDAVVIGPAAGLTEATAANVAALGRTGAALVIDADALTLFKDRPSDLFACLDRDDVLTPHEGEFERLFPGLLAQGRDVAATEAAARAGAVVVLKGFETVVAAPDGRRVVNGNGSPWLATAGSGDVLAGMIGGLLAQHMDSFDAACAAVWMHSDAANRFGPGLIAEDLPELIPAVLVDLYGR</sequence>
<dbReference type="RefSeq" id="WP_354089549.1">
    <property type="nucleotide sequence ID" value="NZ_JBEPTF010000003.1"/>
</dbReference>
<dbReference type="SUPFAM" id="SSF53613">
    <property type="entry name" value="Ribokinase-like"/>
    <property type="match status" value="1"/>
</dbReference>
<keyword evidence="3 6" id="KW-0521">NADP</keyword>
<dbReference type="EC" id="4.2.1.136" evidence="6"/>
<comment type="caution">
    <text evidence="8">The sequence shown here is derived from an EMBL/GenBank/DDBJ whole genome shotgun (WGS) entry which is preliminary data.</text>
</comment>
<keyword evidence="4 6" id="KW-0520">NAD</keyword>
<dbReference type="GO" id="GO:0052855">
    <property type="term" value="F:ADP-dependent NAD(P)H-hydrate dehydratase activity"/>
    <property type="evidence" value="ECO:0007669"/>
    <property type="project" value="UniProtKB-EC"/>
</dbReference>
<evidence type="ECO:0000256" key="3">
    <source>
        <dbReference type="ARBA" id="ARBA00022857"/>
    </source>
</evidence>
<dbReference type="PANTHER" id="PTHR12592">
    <property type="entry name" value="ATP-DEPENDENT (S)-NAD(P)H-HYDRATE DEHYDRATASE FAMILY MEMBER"/>
    <property type="match status" value="1"/>
</dbReference>
<comment type="catalytic activity">
    <reaction evidence="6">
        <text>(6S)-NADPHX + ADP = AMP + phosphate + NADPH + H(+)</text>
        <dbReference type="Rhea" id="RHEA:32235"/>
        <dbReference type="ChEBI" id="CHEBI:15378"/>
        <dbReference type="ChEBI" id="CHEBI:43474"/>
        <dbReference type="ChEBI" id="CHEBI:57783"/>
        <dbReference type="ChEBI" id="CHEBI:64076"/>
        <dbReference type="ChEBI" id="CHEBI:456215"/>
        <dbReference type="ChEBI" id="CHEBI:456216"/>
        <dbReference type="EC" id="4.2.1.136"/>
    </reaction>
</comment>
<comment type="subunit">
    <text evidence="6">Homotetramer.</text>
</comment>
<evidence type="ECO:0000256" key="1">
    <source>
        <dbReference type="ARBA" id="ARBA00022741"/>
    </source>
</evidence>
<dbReference type="PANTHER" id="PTHR12592:SF0">
    <property type="entry name" value="ATP-DEPENDENT (S)-NAD(P)H-HYDRATE DEHYDRATASE"/>
    <property type="match status" value="1"/>
</dbReference>
<evidence type="ECO:0000256" key="5">
    <source>
        <dbReference type="ARBA" id="ARBA00023239"/>
    </source>
</evidence>
<evidence type="ECO:0000259" key="7">
    <source>
        <dbReference type="PROSITE" id="PS51383"/>
    </source>
</evidence>
<dbReference type="Proteomes" id="UP001549313">
    <property type="component" value="Unassembled WGS sequence"/>
</dbReference>
<feature type="binding site" evidence="6">
    <location>
        <begin position="187"/>
        <end position="191"/>
    </location>
    <ligand>
        <name>AMP</name>
        <dbReference type="ChEBI" id="CHEBI:456215"/>
    </ligand>
</feature>
<feature type="binding site" evidence="6">
    <location>
        <position position="217"/>
    </location>
    <ligand>
        <name>(6S)-NADPHX</name>
        <dbReference type="ChEBI" id="CHEBI:64076"/>
    </ligand>
</feature>
<keyword evidence="1 6" id="KW-0547">Nucleotide-binding</keyword>